<sequence length="302" mass="32907">MAIGISALAFAVRKQSASLSKPLVLGHAQQLVAAALGYKSLAAYQNAQEEQPDLSPTRHIVLDEPLLLLRASELDVGYTDEAVASLLTAALTHTLPWATVHRTKGAFDDVLRDYLDQSVVNHDDTISQMAMSNGTLGEVYLPFETSLDEIPYDSAREFRIVGHASMRQDPERVYVGHVVNVTASLFLTRYGKVCVGEPECRVTSAKLAWFGDDSSDGDGPTVTLAQALAEELAIDLEDAEILADAEILENESNDGGLVYSFILQAENVAPPELATKLLAKFGTLDIELPANFYDRVHWSPYE</sequence>
<keyword evidence="2" id="KW-1185">Reference proteome</keyword>
<dbReference type="RefSeq" id="WP_085483287.1">
    <property type="nucleotide sequence ID" value="NZ_FXAT01000003.1"/>
</dbReference>
<evidence type="ECO:0000313" key="1">
    <source>
        <dbReference type="EMBL" id="SMG39396.1"/>
    </source>
</evidence>
<dbReference type="OrthoDB" id="6058651at2"/>
<protein>
    <submittedName>
        <fullName evidence="1">Uncharacterized protein</fullName>
    </submittedName>
</protein>
<organism evidence="1 2">
    <name type="scientific">Paraburkholderia susongensis</name>
    <dbReference type="NCBI Taxonomy" id="1515439"/>
    <lineage>
        <taxon>Bacteria</taxon>
        <taxon>Pseudomonadati</taxon>
        <taxon>Pseudomonadota</taxon>
        <taxon>Betaproteobacteria</taxon>
        <taxon>Burkholderiales</taxon>
        <taxon>Burkholderiaceae</taxon>
        <taxon>Paraburkholderia</taxon>
    </lineage>
</organism>
<reference evidence="2" key="1">
    <citation type="submission" date="2017-04" db="EMBL/GenBank/DDBJ databases">
        <authorList>
            <person name="Varghese N."/>
            <person name="Submissions S."/>
        </authorList>
    </citation>
    <scope>NUCLEOTIDE SEQUENCE [LARGE SCALE GENOMIC DNA]</scope>
    <source>
        <strain evidence="2">LMG 29540</strain>
    </source>
</reference>
<accession>A0A1X7KES2</accession>
<name>A0A1X7KES2_9BURK</name>
<dbReference type="AlphaFoldDB" id="A0A1X7KES2"/>
<evidence type="ECO:0000313" key="2">
    <source>
        <dbReference type="Proteomes" id="UP000193228"/>
    </source>
</evidence>
<dbReference type="EMBL" id="FXAT01000003">
    <property type="protein sequence ID" value="SMG39396.1"/>
    <property type="molecule type" value="Genomic_DNA"/>
</dbReference>
<proteinExistence type="predicted"/>
<gene>
    <name evidence="1" type="ORF">SAMN06265784_103669</name>
</gene>
<dbReference type="Proteomes" id="UP000193228">
    <property type="component" value="Unassembled WGS sequence"/>
</dbReference>